<dbReference type="InterPro" id="IPR023753">
    <property type="entry name" value="FAD/NAD-binding_dom"/>
</dbReference>
<reference evidence="7 8" key="1">
    <citation type="submission" date="2020-11" db="EMBL/GenBank/DDBJ databases">
        <authorList>
            <person name="Lassalle F."/>
        </authorList>
    </citation>
    <scope>NUCLEOTIDE SEQUENCE [LARGE SCALE GENOMIC DNA]</scope>
    <source>
        <strain evidence="7 8">JC140</strain>
    </source>
</reference>
<sequence>MSGIVIVGAGECGVRAAFALREHGYKGSVALLSEEMHLPYERPPLSKQCLPAHKPIRPKADYQQAGIELCLRTRIEALDLAGHRLLGRDGSSRIYDKLLLATGARARLFPGMEGAATLRTFDDACRIFERLRAGARLAIIGGGFIGLELAAAARAMDVQVTVIEAASRLMARGVPAEIAAIVEARHRAEGVDLRLGMQVAALVAGGVEIADGSTVAADIVVAGTGATPNTELAEKAGLAVGNGIMVDSRFRTSAPDVFAAGDCCSMPYRGDWLRLESWRVAQEQGAHAAAAMLGAVGEWTTVPWFWSDQYDLGLQVAGWAAAEAKTTIRHLSDDAAVAFQHDDEGRLICAAGVGRGNRVAKDIRLAEMLILREARPPADQLADPTFNLKSLLKAA</sequence>
<evidence type="ECO:0000313" key="8">
    <source>
        <dbReference type="Proteomes" id="UP000606921"/>
    </source>
</evidence>
<dbReference type="SUPFAM" id="SSF51905">
    <property type="entry name" value="FAD/NAD(P)-binding domain"/>
    <property type="match status" value="1"/>
</dbReference>
<dbReference type="InterPro" id="IPR050446">
    <property type="entry name" value="FAD-oxidoreductase/Apoptosis"/>
</dbReference>
<proteinExistence type="predicted"/>
<comment type="cofactor">
    <cofactor evidence="1">
        <name>FAD</name>
        <dbReference type="ChEBI" id="CHEBI:57692"/>
    </cofactor>
</comment>
<keyword evidence="4" id="KW-0560">Oxidoreductase</keyword>
<dbReference type="InterPro" id="IPR028202">
    <property type="entry name" value="Reductase_C"/>
</dbReference>
<dbReference type="InterPro" id="IPR016156">
    <property type="entry name" value="FAD/NAD-linked_Rdtase_dimer_sf"/>
</dbReference>
<accession>A0ABM8PUY5</accession>
<organism evidence="7 8">
    <name type="scientific">Pseudorhizobium endolithicum</name>
    <dbReference type="NCBI Taxonomy" id="1191678"/>
    <lineage>
        <taxon>Bacteria</taxon>
        <taxon>Pseudomonadati</taxon>
        <taxon>Pseudomonadota</taxon>
        <taxon>Alphaproteobacteria</taxon>
        <taxon>Hyphomicrobiales</taxon>
        <taxon>Rhizobiaceae</taxon>
        <taxon>Rhizobium/Agrobacterium group</taxon>
        <taxon>Pseudorhizobium</taxon>
    </lineage>
</organism>
<feature type="domain" description="FAD/NAD(P)-binding" evidence="5">
    <location>
        <begin position="4"/>
        <end position="285"/>
    </location>
</feature>
<dbReference type="Gene3D" id="3.50.50.60">
    <property type="entry name" value="FAD/NAD(P)-binding domain"/>
    <property type="match status" value="2"/>
</dbReference>
<dbReference type="Pfam" id="PF07992">
    <property type="entry name" value="Pyr_redox_2"/>
    <property type="match status" value="1"/>
</dbReference>
<evidence type="ECO:0000256" key="2">
    <source>
        <dbReference type="ARBA" id="ARBA00022630"/>
    </source>
</evidence>
<evidence type="ECO:0000256" key="3">
    <source>
        <dbReference type="ARBA" id="ARBA00022827"/>
    </source>
</evidence>
<dbReference type="PANTHER" id="PTHR43557:SF2">
    <property type="entry name" value="RIESKE DOMAIN-CONTAINING PROTEIN-RELATED"/>
    <property type="match status" value="1"/>
</dbReference>
<evidence type="ECO:0000313" key="7">
    <source>
        <dbReference type="EMBL" id="CAD7049909.1"/>
    </source>
</evidence>
<dbReference type="EMBL" id="CABFWF030000014">
    <property type="protein sequence ID" value="CAD7049909.1"/>
    <property type="molecule type" value="Genomic_DNA"/>
</dbReference>
<dbReference type="SUPFAM" id="SSF55424">
    <property type="entry name" value="FAD/NAD-linked reductases, dimerisation (C-terminal) domain"/>
    <property type="match status" value="1"/>
</dbReference>
<evidence type="ECO:0000256" key="4">
    <source>
        <dbReference type="ARBA" id="ARBA00023002"/>
    </source>
</evidence>
<dbReference type="RefSeq" id="WP_142593646.1">
    <property type="nucleotide sequence ID" value="NZ_CABFWF030000014.1"/>
</dbReference>
<keyword evidence="8" id="KW-1185">Reference proteome</keyword>
<dbReference type="Proteomes" id="UP000606921">
    <property type="component" value="Unassembled WGS sequence"/>
</dbReference>
<evidence type="ECO:0000256" key="1">
    <source>
        <dbReference type="ARBA" id="ARBA00001974"/>
    </source>
</evidence>
<dbReference type="InterPro" id="IPR036188">
    <property type="entry name" value="FAD/NAD-bd_sf"/>
</dbReference>
<keyword evidence="2" id="KW-0285">Flavoprotein</keyword>
<dbReference type="PANTHER" id="PTHR43557">
    <property type="entry name" value="APOPTOSIS-INDUCING FACTOR 1"/>
    <property type="match status" value="1"/>
</dbReference>
<gene>
    <name evidence="7" type="ORF">REJC140_01571</name>
</gene>
<evidence type="ECO:0000259" key="5">
    <source>
        <dbReference type="Pfam" id="PF07992"/>
    </source>
</evidence>
<keyword evidence="3" id="KW-0274">FAD</keyword>
<evidence type="ECO:0000259" key="6">
    <source>
        <dbReference type="Pfam" id="PF14759"/>
    </source>
</evidence>
<feature type="domain" description="Reductase C-terminal" evidence="6">
    <location>
        <begin position="304"/>
        <end position="392"/>
    </location>
</feature>
<protein>
    <submittedName>
        <fullName evidence="7">Ferredoxin reductase</fullName>
    </submittedName>
</protein>
<dbReference type="PRINTS" id="PR00368">
    <property type="entry name" value="FADPNR"/>
</dbReference>
<dbReference type="Gene3D" id="3.30.390.30">
    <property type="match status" value="1"/>
</dbReference>
<comment type="caution">
    <text evidence="7">The sequence shown here is derived from an EMBL/GenBank/DDBJ whole genome shotgun (WGS) entry which is preliminary data.</text>
</comment>
<dbReference type="PRINTS" id="PR00469">
    <property type="entry name" value="PNDRDTASEII"/>
</dbReference>
<dbReference type="Pfam" id="PF14759">
    <property type="entry name" value="Reductase_C"/>
    <property type="match status" value="1"/>
</dbReference>
<name>A0ABM8PUY5_9HYPH</name>